<comment type="caution">
    <text evidence="3">The sequence shown here is derived from an EMBL/GenBank/DDBJ whole genome shotgun (WGS) entry which is preliminary data.</text>
</comment>
<dbReference type="InterPro" id="IPR050490">
    <property type="entry name" value="Bact_solute-bd_prot1"/>
</dbReference>
<evidence type="ECO:0000256" key="2">
    <source>
        <dbReference type="ARBA" id="ARBA00008520"/>
    </source>
</evidence>
<organism evidence="3 4">
    <name type="scientific">Paralabilibaculum antarcticum</name>
    <dbReference type="NCBI Taxonomy" id="2912572"/>
    <lineage>
        <taxon>Bacteria</taxon>
        <taxon>Pseudomonadati</taxon>
        <taxon>Bacteroidota</taxon>
        <taxon>Bacteroidia</taxon>
        <taxon>Marinilabiliales</taxon>
        <taxon>Marinifilaceae</taxon>
        <taxon>Paralabilibaculum</taxon>
    </lineage>
</organism>
<gene>
    <name evidence="3" type="ORF">L3049_05220</name>
</gene>
<comment type="similarity">
    <text evidence="2">Belongs to the bacterial solute-binding protein 1 family.</text>
</comment>
<sequence>MIQLKGIAWDHPRGYEPLIAASKEFSKSNPNVDIKWDIRSLKEFGDMPIEDLIGSYDFITIDHPYMGQADANNLLLNLRKQIPSDVLKMHSEHSVGPSFESYNLNNKLYALPVDAAALIAAYRKDLIADFGLSDLPKTRAGLFDYYKHLPSDVSVAWALCPTDFWCAFLTICAQEGGRDFVKDFTVDNEIGTAALDEIKRHLEFIHPESMNWNPIQILDKMGEGNEIVYSPYLFGYTNYSREGYAKNLVHFTNSPVNPKHKISTILGGVGLAVSSQCKEAKLAADFVNFVAHPEIQEGIYTENGGQPGNLSAWTSKRNNDMCTKFFIDTLKTMEDAYVRPQHPMWNSFQEQGADLLHEGVLKNTESERLMKQLNELYKTVVCNG</sequence>
<dbReference type="Proteomes" id="UP001528920">
    <property type="component" value="Unassembled WGS sequence"/>
</dbReference>
<comment type="subcellular location">
    <subcellularLocation>
        <location evidence="1">Periplasm</location>
    </subcellularLocation>
</comment>
<evidence type="ECO:0000313" key="4">
    <source>
        <dbReference type="Proteomes" id="UP001528920"/>
    </source>
</evidence>
<dbReference type="Pfam" id="PF13416">
    <property type="entry name" value="SBP_bac_8"/>
    <property type="match status" value="1"/>
</dbReference>
<keyword evidence="4" id="KW-1185">Reference proteome</keyword>
<evidence type="ECO:0000256" key="1">
    <source>
        <dbReference type="ARBA" id="ARBA00004418"/>
    </source>
</evidence>
<accession>A0ABT5VRI0</accession>
<reference evidence="3 4" key="1">
    <citation type="submission" date="2022-01" db="EMBL/GenBank/DDBJ databases">
        <title>Labilibaculum sp. nov, a marine bacterium isolated from Antarctica.</title>
        <authorList>
            <person name="Dai W."/>
        </authorList>
    </citation>
    <scope>NUCLEOTIDE SEQUENCE [LARGE SCALE GENOMIC DNA]</scope>
    <source>
        <strain evidence="3 4">DW002</strain>
    </source>
</reference>
<protein>
    <submittedName>
        <fullName evidence="3">ABC transporter substrate-binding protein</fullName>
    </submittedName>
</protein>
<dbReference type="SUPFAM" id="SSF53850">
    <property type="entry name" value="Periplasmic binding protein-like II"/>
    <property type="match status" value="1"/>
</dbReference>
<dbReference type="RefSeq" id="WP_275108741.1">
    <property type="nucleotide sequence ID" value="NZ_JAKJSC010000001.1"/>
</dbReference>
<dbReference type="PANTHER" id="PTHR43649">
    <property type="entry name" value="ARABINOSE-BINDING PROTEIN-RELATED"/>
    <property type="match status" value="1"/>
</dbReference>
<dbReference type="PANTHER" id="PTHR43649:SF12">
    <property type="entry name" value="DIACETYLCHITOBIOSE BINDING PROTEIN DASA"/>
    <property type="match status" value="1"/>
</dbReference>
<evidence type="ECO:0000313" key="3">
    <source>
        <dbReference type="EMBL" id="MDE5417402.1"/>
    </source>
</evidence>
<name>A0ABT5VRI0_9BACT</name>
<dbReference type="EMBL" id="JAKJSC010000001">
    <property type="protein sequence ID" value="MDE5417402.1"/>
    <property type="molecule type" value="Genomic_DNA"/>
</dbReference>
<proteinExistence type="inferred from homology"/>
<dbReference type="Gene3D" id="3.40.190.10">
    <property type="entry name" value="Periplasmic binding protein-like II"/>
    <property type="match status" value="2"/>
</dbReference>
<dbReference type="InterPro" id="IPR006059">
    <property type="entry name" value="SBP"/>
</dbReference>